<organism evidence="8 9">
    <name type="scientific">Kwoniella dejecticola CBS 10117</name>
    <dbReference type="NCBI Taxonomy" id="1296121"/>
    <lineage>
        <taxon>Eukaryota</taxon>
        <taxon>Fungi</taxon>
        <taxon>Dikarya</taxon>
        <taxon>Basidiomycota</taxon>
        <taxon>Agaricomycotina</taxon>
        <taxon>Tremellomycetes</taxon>
        <taxon>Tremellales</taxon>
        <taxon>Cryptococcaceae</taxon>
        <taxon>Kwoniella</taxon>
    </lineage>
</organism>
<dbReference type="SMART" id="SM00543">
    <property type="entry name" value="MIF4G"/>
    <property type="match status" value="1"/>
</dbReference>
<evidence type="ECO:0000256" key="2">
    <source>
        <dbReference type="ARBA" id="ARBA00006856"/>
    </source>
</evidence>
<gene>
    <name evidence="8" type="ORF">I303_101389</name>
</gene>
<keyword evidence="6" id="KW-0472">Membrane</keyword>
<dbReference type="SUPFAM" id="SSF48371">
    <property type="entry name" value="ARM repeat"/>
    <property type="match status" value="1"/>
</dbReference>
<keyword evidence="9" id="KW-1185">Reference proteome</keyword>
<dbReference type="KEGG" id="kdj:28965097"/>
<reference evidence="8" key="2">
    <citation type="submission" date="2024-02" db="EMBL/GenBank/DDBJ databases">
        <title>Comparative genomics of Cryptococcus and Kwoniella reveals pathogenesis evolution and contrasting modes of karyotype evolution via chromosome fusion or intercentromeric recombination.</title>
        <authorList>
            <person name="Coelho M.A."/>
            <person name="David-Palma M."/>
            <person name="Shea T."/>
            <person name="Bowers K."/>
            <person name="McGinley-Smith S."/>
            <person name="Mohammad A.W."/>
            <person name="Gnirke A."/>
            <person name="Yurkov A.M."/>
            <person name="Nowrousian M."/>
            <person name="Sun S."/>
            <person name="Cuomo C.A."/>
            <person name="Heitman J."/>
        </authorList>
    </citation>
    <scope>NUCLEOTIDE SEQUENCE</scope>
    <source>
        <strain evidence="8">CBS 10117</strain>
    </source>
</reference>
<reference evidence="8" key="1">
    <citation type="submission" date="2013-07" db="EMBL/GenBank/DDBJ databases">
        <authorList>
            <consortium name="The Broad Institute Genome Sequencing Platform"/>
            <person name="Cuomo C."/>
            <person name="Litvintseva A."/>
            <person name="Chen Y."/>
            <person name="Heitman J."/>
            <person name="Sun S."/>
            <person name="Springer D."/>
            <person name="Dromer F."/>
            <person name="Young S.K."/>
            <person name="Zeng Q."/>
            <person name="Gargeya S."/>
            <person name="Fitzgerald M."/>
            <person name="Abouelleil A."/>
            <person name="Alvarado L."/>
            <person name="Berlin A.M."/>
            <person name="Chapman S.B."/>
            <person name="Dewar J."/>
            <person name="Goldberg J."/>
            <person name="Griggs A."/>
            <person name="Gujja S."/>
            <person name="Hansen M."/>
            <person name="Howarth C."/>
            <person name="Imamovic A."/>
            <person name="Larimer J."/>
            <person name="McCowan C."/>
            <person name="Murphy C."/>
            <person name="Pearson M."/>
            <person name="Priest M."/>
            <person name="Roberts A."/>
            <person name="Saif S."/>
            <person name="Shea T."/>
            <person name="Sykes S."/>
            <person name="Wortman J."/>
            <person name="Nusbaum C."/>
            <person name="Birren B."/>
        </authorList>
    </citation>
    <scope>NUCLEOTIDE SEQUENCE</scope>
    <source>
        <strain evidence="8">CBS 10117</strain>
    </source>
</reference>
<dbReference type="AlphaFoldDB" id="A0AAJ8KJL3"/>
<dbReference type="Proteomes" id="UP000078595">
    <property type="component" value="Chromosome 1"/>
</dbReference>
<dbReference type="Gene3D" id="1.25.40.180">
    <property type="match status" value="1"/>
</dbReference>
<evidence type="ECO:0000256" key="5">
    <source>
        <dbReference type="SAM" id="MobiDB-lite"/>
    </source>
</evidence>
<dbReference type="InterPro" id="IPR050781">
    <property type="entry name" value="CWC22_splicing_factor"/>
</dbReference>
<dbReference type="InterPro" id="IPR016024">
    <property type="entry name" value="ARM-type_fold"/>
</dbReference>
<feature type="compositionally biased region" description="Basic and acidic residues" evidence="5">
    <location>
        <begin position="39"/>
        <end position="49"/>
    </location>
</feature>
<dbReference type="GO" id="GO:0005730">
    <property type="term" value="C:nucleolus"/>
    <property type="evidence" value="ECO:0007669"/>
    <property type="project" value="UniProtKB-SubCell"/>
</dbReference>
<dbReference type="PANTHER" id="PTHR18034">
    <property type="entry name" value="CELL CYCLE CONTROL PROTEIN CWF22-RELATED"/>
    <property type="match status" value="1"/>
</dbReference>
<dbReference type="EMBL" id="CP144530">
    <property type="protein sequence ID" value="WWC58845.1"/>
    <property type="molecule type" value="Genomic_DNA"/>
</dbReference>
<name>A0AAJ8KJL3_9TREE</name>
<protein>
    <recommendedName>
        <fullName evidence="7">MI domain-containing protein</fullName>
    </recommendedName>
</protein>
<feature type="domain" description="MI" evidence="7">
    <location>
        <begin position="661"/>
        <end position="786"/>
    </location>
</feature>
<evidence type="ECO:0000256" key="1">
    <source>
        <dbReference type="ARBA" id="ARBA00004604"/>
    </source>
</evidence>
<sequence>MPPFRTRGNANGHGSRGRGGSRGGRGGSRGGYGGPKLPSELREQFDVKYKAKRGRGGFNQHDDRSSSRQDGRAGAPNKGKGKGRAPLPDTDSEDEDEEADELPAPPPSKKLKTKGAKLDEEPPKKKKKKLPELRLPDEMVDDAEDQEIEWLEYILKKEKGKGKEVDDDGLDDLLDLADVLGPGGSGLKRDSLNEEDDIEEDDENDADADEEFEESDSEGDDDAMDLVGLDELSDLGEEDEEDEQDEREYISAEEDVEGEDDHPGAEIDLDEPISEDQASGSGQRDSPQTTTAPPADTANSAGPSKYVPPHLRAAQLEENARGNKEKAEERIKLERKSQGLLNKLSEANLESILGEIEGLYRGHSRNDVSTTLTDLVIQMISNKANLLDSFVVLYATLVGALHRVIGMEFGAHFVHTLIMRYQNALSGPRSNEATIQGNIYETPDASKEALNLLTLIAELYNAQVIGSKLIYDLIKGFLENGKVDEEVMGESAVEGLLKVLRCSGTQLRTDDPASLKDIVNLVQEKTKGKEKTMTARARFMVETLTNVKNGKIKSNQNSEGGNEAAMRMKKFLSGLGKKRRLLAYEPLRVSLSDLLSADKKGKWWLVGAGWSGNPLVEREQQLASSTTLTVKSDELAKKDQEDVTDEEALLELARKQGMNTDVRRGVFVVLLSSEDYVHACDRLNALKLSAVQQREFVRVALHCCGLEKTYNPYYTLILNELCSNSYDHRFTLQYALWDFLRELENSSGDISKSKKLRTRTGNIAKAIGYVVGRGGLDLTIFKAIDFTTLSAPLLTFLISFLIHFLLAIHTVSPIFTLPKSFNSKHDFDEEGVQEKFEKTLSNTELAGGWLYVLERGQKKIGEAVDALGEREKQIVKRGIEIGRGVLGNAI</sequence>
<feature type="transmembrane region" description="Helical" evidence="6">
    <location>
        <begin position="793"/>
        <end position="815"/>
    </location>
</feature>
<feature type="coiled-coil region" evidence="4">
    <location>
        <begin position="317"/>
        <end position="350"/>
    </location>
</feature>
<dbReference type="Pfam" id="PF02854">
    <property type="entry name" value="MIF4G"/>
    <property type="match status" value="1"/>
</dbReference>
<keyword evidence="4" id="KW-0175">Coiled coil</keyword>
<feature type="compositionally biased region" description="Acidic residues" evidence="5">
    <location>
        <begin position="90"/>
        <end position="101"/>
    </location>
</feature>
<evidence type="ECO:0000256" key="4">
    <source>
        <dbReference type="SAM" id="Coils"/>
    </source>
</evidence>
<feature type="compositionally biased region" description="Low complexity" evidence="5">
    <location>
        <begin position="287"/>
        <end position="298"/>
    </location>
</feature>
<dbReference type="PANTHER" id="PTHR18034:SF4">
    <property type="entry name" value="NUCLEOLAR MIF4G DOMAIN-CONTAINING PROTEIN 1"/>
    <property type="match status" value="1"/>
</dbReference>
<dbReference type="PROSITE" id="PS51366">
    <property type="entry name" value="MI"/>
    <property type="match status" value="1"/>
</dbReference>
<feature type="compositionally biased region" description="Acidic residues" evidence="5">
    <location>
        <begin position="193"/>
        <end position="224"/>
    </location>
</feature>
<evidence type="ECO:0000259" key="7">
    <source>
        <dbReference type="PROSITE" id="PS51366"/>
    </source>
</evidence>
<dbReference type="InterPro" id="IPR003891">
    <property type="entry name" value="Initiation_fac_eIF4g_MI"/>
</dbReference>
<dbReference type="RefSeq" id="XP_065824401.1">
    <property type="nucleotide sequence ID" value="XM_065968329.1"/>
</dbReference>
<dbReference type="InterPro" id="IPR003890">
    <property type="entry name" value="MIF4G-like_typ-3"/>
</dbReference>
<dbReference type="Pfam" id="PF02847">
    <property type="entry name" value="MA3"/>
    <property type="match status" value="1"/>
</dbReference>
<feature type="compositionally biased region" description="Polar residues" evidence="5">
    <location>
        <begin position="276"/>
        <end position="286"/>
    </location>
</feature>
<proteinExistence type="inferred from homology"/>
<feature type="compositionally biased region" description="Basic and acidic residues" evidence="5">
    <location>
        <begin position="60"/>
        <end position="71"/>
    </location>
</feature>
<accession>A0AAJ8KJL3</accession>
<keyword evidence="3" id="KW-0539">Nucleus</keyword>
<evidence type="ECO:0000256" key="3">
    <source>
        <dbReference type="ARBA" id="ARBA00023242"/>
    </source>
</evidence>
<dbReference type="GeneID" id="28965097"/>
<feature type="compositionally biased region" description="Gly residues" evidence="5">
    <location>
        <begin position="17"/>
        <end position="34"/>
    </location>
</feature>
<evidence type="ECO:0000313" key="9">
    <source>
        <dbReference type="Proteomes" id="UP000078595"/>
    </source>
</evidence>
<evidence type="ECO:0000256" key="6">
    <source>
        <dbReference type="SAM" id="Phobius"/>
    </source>
</evidence>
<feature type="region of interest" description="Disordered" evidence="5">
    <location>
        <begin position="1"/>
        <end position="144"/>
    </location>
</feature>
<keyword evidence="6" id="KW-0812">Transmembrane</keyword>
<feature type="compositionally biased region" description="Acidic residues" evidence="5">
    <location>
        <begin position="231"/>
        <end position="260"/>
    </location>
</feature>
<keyword evidence="6" id="KW-1133">Transmembrane helix</keyword>
<dbReference type="SMART" id="SM00544">
    <property type="entry name" value="MA3"/>
    <property type="match status" value="1"/>
</dbReference>
<dbReference type="GO" id="GO:0003723">
    <property type="term" value="F:RNA binding"/>
    <property type="evidence" value="ECO:0007669"/>
    <property type="project" value="InterPro"/>
</dbReference>
<feature type="region of interest" description="Disordered" evidence="5">
    <location>
        <begin position="178"/>
        <end position="308"/>
    </location>
</feature>
<comment type="similarity">
    <text evidence="2">Belongs to the CWC22 family.</text>
</comment>
<evidence type="ECO:0000313" key="8">
    <source>
        <dbReference type="EMBL" id="WWC58845.1"/>
    </source>
</evidence>
<dbReference type="GO" id="GO:0042274">
    <property type="term" value="P:ribosomal small subunit biogenesis"/>
    <property type="evidence" value="ECO:0007669"/>
    <property type="project" value="TreeGrafter"/>
</dbReference>
<comment type="subcellular location">
    <subcellularLocation>
        <location evidence="1">Nucleus</location>
        <location evidence="1">Nucleolus</location>
    </subcellularLocation>
</comment>